<dbReference type="InterPro" id="IPR002611">
    <property type="entry name" value="IstB_ATP-bd"/>
</dbReference>
<protein>
    <recommendedName>
        <fullName evidence="1">IstB-like ATP-binding domain-containing protein</fullName>
    </recommendedName>
</protein>
<name>A0AAI8SLG7_MYCAV</name>
<sequence>MSPARPDAVPAVKPIEVSGELKALMRRLKLGQLLDTLPERLALARTNRLPHHDFLELLFADEVTRRDRESATRRAKAAHLDPAMQLQAWDDSTAVAFDQQLWAELISLRFLADAYNVLVMGPVGVGKTFLANALGPSSRYDGFTACTPNGPTNCSNACVEHAWTAATKTRCANCTASSY</sequence>
<dbReference type="Proteomes" id="UP000327362">
    <property type="component" value="Chromosome"/>
</dbReference>
<evidence type="ECO:0000313" key="2">
    <source>
        <dbReference type="EMBL" id="BBN48548.1"/>
    </source>
</evidence>
<reference evidence="2 3" key="1">
    <citation type="submission" date="2019-09" db="EMBL/GenBank/DDBJ databases">
        <title>Complete genome sequence of Mycobacterium avium subsp. hominissuis strain JP-H-1.</title>
        <authorList>
            <person name="Kinoshita Y."/>
            <person name="Niwa H."/>
            <person name="Uchida-Fujii E."/>
            <person name="Nukada T."/>
        </authorList>
    </citation>
    <scope>NUCLEOTIDE SEQUENCE [LARGE SCALE GENOMIC DNA]</scope>
    <source>
        <strain evidence="2 3">JP-H-1</strain>
    </source>
</reference>
<evidence type="ECO:0000313" key="3">
    <source>
        <dbReference type="Proteomes" id="UP000327362"/>
    </source>
</evidence>
<gene>
    <name evidence="2" type="ORF">JPH1_30230</name>
</gene>
<dbReference type="InterPro" id="IPR027417">
    <property type="entry name" value="P-loop_NTPase"/>
</dbReference>
<dbReference type="EMBL" id="AP020326">
    <property type="protein sequence ID" value="BBN48548.1"/>
    <property type="molecule type" value="Genomic_DNA"/>
</dbReference>
<dbReference type="SUPFAM" id="SSF52540">
    <property type="entry name" value="P-loop containing nucleoside triphosphate hydrolases"/>
    <property type="match status" value="1"/>
</dbReference>
<proteinExistence type="predicted"/>
<dbReference type="AlphaFoldDB" id="A0AAI8SLG7"/>
<accession>A0AAI8SLG7</accession>
<dbReference type="Gene3D" id="3.40.50.300">
    <property type="entry name" value="P-loop containing nucleotide triphosphate hydrolases"/>
    <property type="match status" value="1"/>
</dbReference>
<feature type="domain" description="IstB-like ATP-binding" evidence="1">
    <location>
        <begin position="24"/>
        <end position="142"/>
    </location>
</feature>
<evidence type="ECO:0000259" key="1">
    <source>
        <dbReference type="Pfam" id="PF01695"/>
    </source>
</evidence>
<organism evidence="2 3">
    <name type="scientific">Mycobacterium avium subsp. hominissuis</name>
    <dbReference type="NCBI Taxonomy" id="439334"/>
    <lineage>
        <taxon>Bacteria</taxon>
        <taxon>Bacillati</taxon>
        <taxon>Actinomycetota</taxon>
        <taxon>Actinomycetes</taxon>
        <taxon>Mycobacteriales</taxon>
        <taxon>Mycobacteriaceae</taxon>
        <taxon>Mycobacterium</taxon>
        <taxon>Mycobacterium avium complex (MAC)</taxon>
    </lineage>
</organism>
<dbReference type="GO" id="GO:0005524">
    <property type="term" value="F:ATP binding"/>
    <property type="evidence" value="ECO:0007669"/>
    <property type="project" value="InterPro"/>
</dbReference>
<dbReference type="Pfam" id="PF01695">
    <property type="entry name" value="IstB_IS21"/>
    <property type="match status" value="1"/>
</dbReference>